<gene>
    <name evidence="2" type="ORF">XELAEV_18000135mg</name>
</gene>
<keyword evidence="1" id="KW-0812">Transmembrane</keyword>
<feature type="transmembrane region" description="Helical" evidence="1">
    <location>
        <begin position="14"/>
        <end position="36"/>
    </location>
</feature>
<keyword evidence="1" id="KW-1133">Transmembrane helix</keyword>
<organism evidence="2">
    <name type="scientific">Xenopus laevis</name>
    <name type="common">African clawed frog</name>
    <dbReference type="NCBI Taxonomy" id="8355"/>
    <lineage>
        <taxon>Eukaryota</taxon>
        <taxon>Metazoa</taxon>
        <taxon>Chordata</taxon>
        <taxon>Craniata</taxon>
        <taxon>Vertebrata</taxon>
        <taxon>Euteleostomi</taxon>
        <taxon>Amphibia</taxon>
        <taxon>Batrachia</taxon>
        <taxon>Anura</taxon>
        <taxon>Pipoidea</taxon>
        <taxon>Pipidae</taxon>
        <taxon>Xenopodinae</taxon>
        <taxon>Xenopus</taxon>
        <taxon>Xenopus</taxon>
    </lineage>
</organism>
<proteinExistence type="predicted"/>
<keyword evidence="1" id="KW-0472">Membrane</keyword>
<reference evidence="2" key="1">
    <citation type="submission" date="2016-05" db="EMBL/GenBank/DDBJ databases">
        <title>WGS assembly of Xenopus laevis.</title>
        <authorList>
            <person name="Session A."/>
            <person name="Uno Y."/>
            <person name="Kwon T."/>
            <person name="Chapman J."/>
            <person name="Toyoda A."/>
            <person name="Takahashi S."/>
            <person name="Fukui A."/>
            <person name="Hikosaka A."/>
            <person name="Putnam N."/>
            <person name="Stites J."/>
            <person name="Van Heeringen S."/>
            <person name="Quigley I."/>
            <person name="Heinz S."/>
            <person name="Hellsten U."/>
            <person name="Lyons J."/>
            <person name="Suzuki A."/>
            <person name="Kondo M."/>
            <person name="Ogino H."/>
            <person name="Ochi H."/>
            <person name="Bogdanovic O."/>
            <person name="Lister R."/>
            <person name="Georgiou G."/>
            <person name="Paranjpe S."/>
            <person name="Van Kruijsbergen I."/>
            <person name="Mozaffari S."/>
            <person name="Shu S."/>
            <person name="Schmutz J."/>
            <person name="Jenkins J."/>
            <person name="Grimwood J."/>
            <person name="Carlson J."/>
            <person name="Mitros T."/>
            <person name="Simakov O."/>
            <person name="Heald R."/>
            <person name="Miller K."/>
            <person name="Haudenschild C."/>
            <person name="Kuroki Y."/>
            <person name="Tanaka T."/>
            <person name="Michiue T."/>
            <person name="Watanabe M."/>
            <person name="Kinoshita T."/>
            <person name="Ohta Y."/>
            <person name="Mawaribuchi S."/>
            <person name="Suzuki Y."/>
            <person name="Haramoto Y."/>
            <person name="Yamamoto T."/>
            <person name="Takagi C."/>
            <person name="Kitzman J."/>
            <person name="Shendure J."/>
            <person name="Nakayama T."/>
            <person name="Izutsu Y."/>
            <person name="Robert J."/>
            <person name="Dichmann D."/>
            <person name="Flajnik M."/>
            <person name="Houston D."/>
            <person name="Marcotte E."/>
            <person name="Wallingford J."/>
            <person name="Ito Y."/>
            <person name="Asashima M."/>
            <person name="Ueno N."/>
            <person name="Matsuda Y."/>
            <person name="Jan Veenstra G."/>
            <person name="Fujiyama A."/>
            <person name="Harland R."/>
            <person name="Taira M."/>
            <person name="Rokhsar D.S."/>
        </authorList>
    </citation>
    <scope>NUCLEOTIDE SEQUENCE</scope>
    <source>
        <strain evidence="2">J</strain>
        <tissue evidence="2">Blood</tissue>
    </source>
</reference>
<accession>A0A974BQP7</accession>
<dbReference type="AlphaFoldDB" id="A0A974BQP7"/>
<dbReference type="EMBL" id="KV467281">
    <property type="protein sequence ID" value="OCT56415.1"/>
    <property type="molecule type" value="Genomic_DNA"/>
</dbReference>
<evidence type="ECO:0000256" key="1">
    <source>
        <dbReference type="SAM" id="Phobius"/>
    </source>
</evidence>
<evidence type="ECO:0000313" key="2">
    <source>
        <dbReference type="EMBL" id="OCT56415.1"/>
    </source>
</evidence>
<sequence length="76" mass="8245">MGADGAGTTTTTTTPMFCVLMFFVSTSSICAFKLTIMSTSFYRQNTLPLGPNFICSFHSNSYSPAGDLCRCYFLGN</sequence>
<protein>
    <submittedName>
        <fullName evidence="2">Uncharacterized protein</fullName>
    </submittedName>
</protein>
<dbReference type="Proteomes" id="UP000694892">
    <property type="component" value="Unassembled WGS sequence"/>
</dbReference>
<name>A0A974BQP7_XENLA</name>